<dbReference type="AlphaFoldDB" id="A0A7G9R3A5"/>
<evidence type="ECO:0000256" key="1">
    <source>
        <dbReference type="SAM" id="MobiDB-lite"/>
    </source>
</evidence>
<feature type="domain" description="HNH nuclease" evidence="2">
    <location>
        <begin position="347"/>
        <end position="397"/>
    </location>
</feature>
<evidence type="ECO:0000313" key="3">
    <source>
        <dbReference type="EMBL" id="QNN50080.1"/>
    </source>
</evidence>
<reference evidence="3 4" key="1">
    <citation type="submission" date="2020-08" db="EMBL/GenBank/DDBJ databases">
        <title>Genome sequence of Phycicoccus endophyticus JCM 31784T.</title>
        <authorList>
            <person name="Hyun D.-W."/>
            <person name="Bae J.-W."/>
        </authorList>
    </citation>
    <scope>NUCLEOTIDE SEQUENCE [LARGE SCALE GENOMIC DNA]</scope>
    <source>
        <strain evidence="3 4">JCM 31784</strain>
    </source>
</reference>
<evidence type="ECO:0000313" key="4">
    <source>
        <dbReference type="Proteomes" id="UP000515976"/>
    </source>
</evidence>
<name>A0A7G9R3A5_9MICO</name>
<keyword evidence="4" id="KW-1185">Reference proteome</keyword>
<dbReference type="Proteomes" id="UP000515976">
    <property type="component" value="Chromosome"/>
</dbReference>
<dbReference type="SMART" id="SM00507">
    <property type="entry name" value="HNHc"/>
    <property type="match status" value="1"/>
</dbReference>
<protein>
    <submittedName>
        <fullName evidence="3">DUF222 domain-containing protein</fullName>
    </submittedName>
</protein>
<proteinExistence type="predicted"/>
<evidence type="ECO:0000259" key="2">
    <source>
        <dbReference type="SMART" id="SM00507"/>
    </source>
</evidence>
<sequence>MDGSAATATERPPAGAGVARVRRSLAAVDLAALTDRERLELVTELERLKGAACALQARAVEEVRASQTRDGSQGARRGLRSQDARRSLGSQVALARRESPVLGDRFVGLSHVLVHEMPATMRALEQGLVGERHVLEVVRETATLSREHRAVVDERVAPLLPRLGWRSAGRAAQRVAAELDAAGVVRRMERAVASRRVTVRPAPDGMAYLTVLGPLRDVVGAQAALQVHARAVAGGRCADEAADGRAAGAVAADTALRLLSGRARGTVTPVEVQLVMTDRALLGTGDPLRSPMEPGRVPGHGPVPAPVGRAWVRAAGAGAVWVRRLYTAPGGRDLVAMDSRRRGFSGLLRRLLVLRDDVCSTPWCDAAIVHADHTHPVRAGGPTSLANGAGRCARCNQVKEAPGWRVHVVRGSPLELELVDPTGRRHRSQAPPLLGWGSDPPPGTSALESHLAALLDAA</sequence>
<dbReference type="KEGG" id="pei:H9L10_03145"/>
<feature type="region of interest" description="Disordered" evidence="1">
    <location>
        <begin position="62"/>
        <end position="84"/>
    </location>
</feature>
<dbReference type="InterPro" id="IPR003615">
    <property type="entry name" value="HNH_nuc"/>
</dbReference>
<organism evidence="3 4">
    <name type="scientific">Phycicoccus endophyticus</name>
    <dbReference type="NCBI Taxonomy" id="1690220"/>
    <lineage>
        <taxon>Bacteria</taxon>
        <taxon>Bacillati</taxon>
        <taxon>Actinomycetota</taxon>
        <taxon>Actinomycetes</taxon>
        <taxon>Micrococcales</taxon>
        <taxon>Intrasporangiaceae</taxon>
        <taxon>Phycicoccus</taxon>
    </lineage>
</organism>
<feature type="region of interest" description="Disordered" evidence="1">
    <location>
        <begin position="423"/>
        <end position="442"/>
    </location>
</feature>
<dbReference type="EMBL" id="CP060712">
    <property type="protein sequence ID" value="QNN50080.1"/>
    <property type="molecule type" value="Genomic_DNA"/>
</dbReference>
<accession>A0A7G9R3A5</accession>
<gene>
    <name evidence="3" type="ORF">H9L10_03145</name>
</gene>
<dbReference type="RefSeq" id="WP_166102137.1">
    <property type="nucleotide sequence ID" value="NZ_BMMY01000002.1"/>
</dbReference>